<proteinExistence type="predicted"/>
<dbReference type="EMBL" id="MU275846">
    <property type="protein sequence ID" value="KAI0052389.1"/>
    <property type="molecule type" value="Genomic_DNA"/>
</dbReference>
<dbReference type="Proteomes" id="UP000814033">
    <property type="component" value="Unassembled WGS sequence"/>
</dbReference>
<evidence type="ECO:0000313" key="2">
    <source>
        <dbReference type="Proteomes" id="UP000814033"/>
    </source>
</evidence>
<reference evidence="1" key="2">
    <citation type="journal article" date="2022" name="New Phytol.">
        <title>Evolutionary transition to the ectomycorrhizal habit in the genomes of a hyperdiverse lineage of mushroom-forming fungi.</title>
        <authorList>
            <person name="Looney B."/>
            <person name="Miyauchi S."/>
            <person name="Morin E."/>
            <person name="Drula E."/>
            <person name="Courty P.E."/>
            <person name="Kohler A."/>
            <person name="Kuo A."/>
            <person name="LaButti K."/>
            <person name="Pangilinan J."/>
            <person name="Lipzen A."/>
            <person name="Riley R."/>
            <person name="Andreopoulos W."/>
            <person name="He G."/>
            <person name="Johnson J."/>
            <person name="Nolan M."/>
            <person name="Tritt A."/>
            <person name="Barry K.W."/>
            <person name="Grigoriev I.V."/>
            <person name="Nagy L.G."/>
            <person name="Hibbett D."/>
            <person name="Henrissat B."/>
            <person name="Matheny P.B."/>
            <person name="Labbe J."/>
            <person name="Martin F.M."/>
        </authorList>
    </citation>
    <scope>NUCLEOTIDE SEQUENCE</scope>
    <source>
        <strain evidence="1">FP105234-sp</strain>
    </source>
</reference>
<evidence type="ECO:0000313" key="1">
    <source>
        <dbReference type="EMBL" id="KAI0052389.1"/>
    </source>
</evidence>
<gene>
    <name evidence="1" type="ORF">FA95DRAFT_1602038</name>
</gene>
<keyword evidence="2" id="KW-1185">Reference proteome</keyword>
<comment type="caution">
    <text evidence="1">The sequence shown here is derived from an EMBL/GenBank/DDBJ whole genome shotgun (WGS) entry which is preliminary data.</text>
</comment>
<protein>
    <submittedName>
        <fullName evidence="1">Uncharacterized protein</fullName>
    </submittedName>
</protein>
<sequence length="448" mass="50453">MVSFERLPKPSSVPARRAVLPRPLLSVAPPSILPPLPALPSAPRAADFGHSYTLSTHIIPSASPRNTPDIPLPHVPEKETKQERRDRLRRQTTEVLELKEAYERGEVRGAHSEKALWNVVNRYVRKGAGSTERKGITVFMAHANGLHKETFEPILHHLLPKTASGGSYQIDEVWTFDAVQHGDSALLNAAHLGGLFDWADNSRDILNFFLHYLPEAPSSEPMPLHLPRVPSVISDARRVHGLRQRTLVTVGHSFGGTSLALAAHYFPSLFSGLVLVDPVIMPFELDRRLGVWGLTYGGLSRRETWPSKEEAVSSLSASPFFGRWHPDVFKLYLDHAITTMPSGEVKLKCTSIQEATVFVEAQCTREVWTIFDKLPEHIAIHWIVCPTEDSVVPEEDMQRERVWRRPANSTNIRILDVTHLLIQEVPRDVAEVLHDFFLDKFTEKRAKL</sequence>
<organism evidence="1 2">
    <name type="scientific">Auriscalpium vulgare</name>
    <dbReference type="NCBI Taxonomy" id="40419"/>
    <lineage>
        <taxon>Eukaryota</taxon>
        <taxon>Fungi</taxon>
        <taxon>Dikarya</taxon>
        <taxon>Basidiomycota</taxon>
        <taxon>Agaricomycotina</taxon>
        <taxon>Agaricomycetes</taxon>
        <taxon>Russulales</taxon>
        <taxon>Auriscalpiaceae</taxon>
        <taxon>Auriscalpium</taxon>
    </lineage>
</organism>
<name>A0ACB8S717_9AGAM</name>
<accession>A0ACB8S717</accession>
<reference evidence="1" key="1">
    <citation type="submission" date="2021-02" db="EMBL/GenBank/DDBJ databases">
        <authorList>
            <consortium name="DOE Joint Genome Institute"/>
            <person name="Ahrendt S."/>
            <person name="Looney B.P."/>
            <person name="Miyauchi S."/>
            <person name="Morin E."/>
            <person name="Drula E."/>
            <person name="Courty P.E."/>
            <person name="Chicoki N."/>
            <person name="Fauchery L."/>
            <person name="Kohler A."/>
            <person name="Kuo A."/>
            <person name="Labutti K."/>
            <person name="Pangilinan J."/>
            <person name="Lipzen A."/>
            <person name="Riley R."/>
            <person name="Andreopoulos W."/>
            <person name="He G."/>
            <person name="Johnson J."/>
            <person name="Barry K.W."/>
            <person name="Grigoriev I.V."/>
            <person name="Nagy L."/>
            <person name="Hibbett D."/>
            <person name="Henrissat B."/>
            <person name="Matheny P.B."/>
            <person name="Labbe J."/>
            <person name="Martin F."/>
        </authorList>
    </citation>
    <scope>NUCLEOTIDE SEQUENCE</scope>
    <source>
        <strain evidence="1">FP105234-sp</strain>
    </source>
</reference>